<keyword evidence="10" id="KW-1185">Reference proteome</keyword>
<dbReference type="GO" id="GO:0015254">
    <property type="term" value="F:glycerol channel activity"/>
    <property type="evidence" value="ECO:0007669"/>
    <property type="project" value="TreeGrafter"/>
</dbReference>
<comment type="similarity">
    <text evidence="2 7">Belongs to the MIP/aquaporin (TC 1.A.8) family.</text>
</comment>
<feature type="transmembrane region" description="Helical" evidence="8">
    <location>
        <begin position="44"/>
        <end position="63"/>
    </location>
</feature>
<dbReference type="InterPro" id="IPR050363">
    <property type="entry name" value="MIP/Aquaporin"/>
</dbReference>
<feature type="transmembrane region" description="Helical" evidence="8">
    <location>
        <begin position="116"/>
        <end position="135"/>
    </location>
</feature>
<dbReference type="PANTHER" id="PTHR43829:SF9">
    <property type="entry name" value="AQUAPORIN-9"/>
    <property type="match status" value="1"/>
</dbReference>
<evidence type="ECO:0000256" key="5">
    <source>
        <dbReference type="ARBA" id="ARBA00022989"/>
    </source>
</evidence>
<dbReference type="PANTHER" id="PTHR43829">
    <property type="entry name" value="AQUAPORIN OR AQUAGLYCEROPORIN RELATED"/>
    <property type="match status" value="1"/>
</dbReference>
<keyword evidence="5 8" id="KW-1133">Transmembrane helix</keyword>
<accession>A0A9P6UCX5</accession>
<dbReference type="GO" id="GO:0005886">
    <property type="term" value="C:plasma membrane"/>
    <property type="evidence" value="ECO:0007669"/>
    <property type="project" value="TreeGrafter"/>
</dbReference>
<feature type="transmembrane region" description="Helical" evidence="8">
    <location>
        <begin position="69"/>
        <end position="95"/>
    </location>
</feature>
<keyword evidence="3 7" id="KW-0813">Transport</keyword>
<keyword evidence="6 8" id="KW-0472">Membrane</keyword>
<dbReference type="Proteomes" id="UP000807716">
    <property type="component" value="Unassembled WGS sequence"/>
</dbReference>
<dbReference type="GO" id="GO:0015250">
    <property type="term" value="F:water channel activity"/>
    <property type="evidence" value="ECO:0007669"/>
    <property type="project" value="TreeGrafter"/>
</dbReference>
<gene>
    <name evidence="9" type="primary">FPS1</name>
    <name evidence="9" type="ORF">DFQ27_002380</name>
</gene>
<evidence type="ECO:0000256" key="2">
    <source>
        <dbReference type="ARBA" id="ARBA00006175"/>
    </source>
</evidence>
<keyword evidence="4 7" id="KW-0812">Transmembrane</keyword>
<evidence type="ECO:0000313" key="9">
    <source>
        <dbReference type="EMBL" id="KAG0269711.1"/>
    </source>
</evidence>
<proteinExistence type="inferred from homology"/>
<dbReference type="NCBIfam" id="TIGR00861">
    <property type="entry name" value="MIP"/>
    <property type="match status" value="1"/>
</dbReference>
<evidence type="ECO:0000256" key="8">
    <source>
        <dbReference type="SAM" id="Phobius"/>
    </source>
</evidence>
<dbReference type="EMBL" id="JAAAJB010000019">
    <property type="protein sequence ID" value="KAG0269711.1"/>
    <property type="molecule type" value="Genomic_DNA"/>
</dbReference>
<organism evidence="9 10">
    <name type="scientific">Actinomortierella ambigua</name>
    <dbReference type="NCBI Taxonomy" id="1343610"/>
    <lineage>
        <taxon>Eukaryota</taxon>
        <taxon>Fungi</taxon>
        <taxon>Fungi incertae sedis</taxon>
        <taxon>Mucoromycota</taxon>
        <taxon>Mortierellomycotina</taxon>
        <taxon>Mortierellomycetes</taxon>
        <taxon>Mortierellales</taxon>
        <taxon>Mortierellaceae</taxon>
        <taxon>Actinomortierella</taxon>
    </lineage>
</organism>
<dbReference type="InterPro" id="IPR022357">
    <property type="entry name" value="MIP_CS"/>
</dbReference>
<comment type="caution">
    <text evidence="9">The sequence shown here is derived from an EMBL/GenBank/DDBJ whole genome shotgun (WGS) entry which is preliminary data.</text>
</comment>
<dbReference type="InterPro" id="IPR000425">
    <property type="entry name" value="MIP"/>
</dbReference>
<dbReference type="PROSITE" id="PS00221">
    <property type="entry name" value="MIP"/>
    <property type="match status" value="1"/>
</dbReference>
<dbReference type="SUPFAM" id="SSF81338">
    <property type="entry name" value="Aquaporin-like"/>
    <property type="match status" value="1"/>
</dbReference>
<evidence type="ECO:0000313" key="10">
    <source>
        <dbReference type="Proteomes" id="UP000807716"/>
    </source>
</evidence>
<dbReference type="Pfam" id="PF00230">
    <property type="entry name" value="MIP"/>
    <property type="match status" value="1"/>
</dbReference>
<dbReference type="AlphaFoldDB" id="A0A9P6UCX5"/>
<feature type="transmembrane region" description="Helical" evidence="8">
    <location>
        <begin position="194"/>
        <end position="213"/>
    </location>
</feature>
<dbReference type="Gene3D" id="1.20.1080.10">
    <property type="entry name" value="Glycerol uptake facilitator protein"/>
    <property type="match status" value="1"/>
</dbReference>
<comment type="subcellular location">
    <subcellularLocation>
        <location evidence="1">Membrane</location>
        <topology evidence="1">Multi-pass membrane protein</topology>
    </subcellularLocation>
</comment>
<name>A0A9P6UCX5_9FUNG</name>
<sequence>MSHREPRETDALLERGNRDENVMYQAAGHWASVRHKLRKAFAEFLGTAILLAIGSGAVAQLVFSKNNTYGGMCFAWGVGVIAGIYVSGGISGGHLNPAVTLASAIFRDFDWKDVPIYWASQFLGAFFGAAVTYLANMNQLQNTPKDQTAGIFVTALQNDTISTAQGFFVEFVGTAILLIVVFATSDKGNAPAGLLQPLIVGLTIYAIGTSFGYQTGFALNPARDLGPRFFIAITGWGFQVFSKQAFYFWVPIIAPFAGALGGAFLYDLFVYASGPSPLHNYQ</sequence>
<feature type="transmembrane region" description="Helical" evidence="8">
    <location>
        <begin position="248"/>
        <end position="272"/>
    </location>
</feature>
<dbReference type="OrthoDB" id="3222at2759"/>
<reference evidence="9" key="1">
    <citation type="journal article" date="2020" name="Fungal Divers.">
        <title>Resolving the Mortierellaceae phylogeny through synthesis of multi-gene phylogenetics and phylogenomics.</title>
        <authorList>
            <person name="Vandepol N."/>
            <person name="Liber J."/>
            <person name="Desiro A."/>
            <person name="Na H."/>
            <person name="Kennedy M."/>
            <person name="Barry K."/>
            <person name="Grigoriev I.V."/>
            <person name="Miller A.N."/>
            <person name="O'Donnell K."/>
            <person name="Stajich J.E."/>
            <person name="Bonito G."/>
        </authorList>
    </citation>
    <scope>NUCLEOTIDE SEQUENCE</scope>
    <source>
        <strain evidence="9">BC1065</strain>
    </source>
</reference>
<feature type="transmembrane region" description="Helical" evidence="8">
    <location>
        <begin position="164"/>
        <end position="182"/>
    </location>
</feature>
<dbReference type="CDD" id="cd00333">
    <property type="entry name" value="MIP"/>
    <property type="match status" value="1"/>
</dbReference>
<evidence type="ECO:0000256" key="7">
    <source>
        <dbReference type="RuleBase" id="RU000477"/>
    </source>
</evidence>
<evidence type="ECO:0000256" key="3">
    <source>
        <dbReference type="ARBA" id="ARBA00022448"/>
    </source>
</evidence>
<dbReference type="PRINTS" id="PR00783">
    <property type="entry name" value="MINTRINSICP"/>
</dbReference>
<dbReference type="InterPro" id="IPR023271">
    <property type="entry name" value="Aquaporin-like"/>
</dbReference>
<evidence type="ECO:0000256" key="6">
    <source>
        <dbReference type="ARBA" id="ARBA00023136"/>
    </source>
</evidence>
<feature type="transmembrane region" description="Helical" evidence="8">
    <location>
        <begin position="225"/>
        <end position="241"/>
    </location>
</feature>
<protein>
    <submittedName>
        <fullName evidence="9">Glycerol channel</fullName>
    </submittedName>
</protein>
<evidence type="ECO:0000256" key="4">
    <source>
        <dbReference type="ARBA" id="ARBA00022692"/>
    </source>
</evidence>
<evidence type="ECO:0000256" key="1">
    <source>
        <dbReference type="ARBA" id="ARBA00004141"/>
    </source>
</evidence>